<gene>
    <name evidence="1" type="ORF">CRV2_00007102</name>
</gene>
<keyword evidence="2" id="KW-1185">Reference proteome</keyword>
<reference evidence="1" key="2">
    <citation type="submission" date="2021-10" db="EMBL/GenBank/DDBJ databases">
        <authorList>
            <person name="Piombo E."/>
        </authorList>
    </citation>
    <scope>NUCLEOTIDE SEQUENCE</scope>
</reference>
<organism evidence="1 2">
    <name type="scientific">Clonostachys rosea f. rosea IK726</name>
    <dbReference type="NCBI Taxonomy" id="1349383"/>
    <lineage>
        <taxon>Eukaryota</taxon>
        <taxon>Fungi</taxon>
        <taxon>Dikarya</taxon>
        <taxon>Ascomycota</taxon>
        <taxon>Pezizomycotina</taxon>
        <taxon>Sordariomycetes</taxon>
        <taxon>Hypocreomycetidae</taxon>
        <taxon>Hypocreales</taxon>
        <taxon>Bionectriaceae</taxon>
        <taxon>Clonostachys</taxon>
    </lineage>
</organism>
<comment type="caution">
    <text evidence="1">The sequence shown here is derived from an EMBL/GenBank/DDBJ whole genome shotgun (WGS) entry which is preliminary data.</text>
</comment>
<proteinExistence type="predicted"/>
<evidence type="ECO:0000313" key="1">
    <source>
        <dbReference type="EMBL" id="CAG9938675.1"/>
    </source>
</evidence>
<sequence length="204" mass="23377">MRRALSLRLACQAAVMKVSANIIVQLLVLWRKGPDHFTFDYQQVLEFAAYGSFNSQLSNIIQFMLEDWFPATRPAAESHIHLQTLPSVEDRQQLEGKLRSWFRISPDVIWSNLLAKLILDQTIGLAFSGVIFLFITNYLRAPNLPALFAVIRERIFTLIKAGWHIWPVVALANFLWVPVRSRVLVAVFVGFGWSIFLSVFAMKK</sequence>
<protein>
    <submittedName>
        <fullName evidence="1">Uncharacterized protein</fullName>
    </submittedName>
</protein>
<reference evidence="1" key="1">
    <citation type="submission" date="2020-04" db="EMBL/GenBank/DDBJ databases">
        <authorList>
            <person name="Broberg M."/>
        </authorList>
    </citation>
    <scope>NUCLEOTIDE SEQUENCE</scope>
</reference>
<name>A0ACA9TCS1_BIOOC</name>
<evidence type="ECO:0000313" key="2">
    <source>
        <dbReference type="Proteomes" id="UP000836387"/>
    </source>
</evidence>
<dbReference type="EMBL" id="CADEHS020000003">
    <property type="protein sequence ID" value="CAG9938675.1"/>
    <property type="molecule type" value="Genomic_DNA"/>
</dbReference>
<dbReference type="Proteomes" id="UP000836387">
    <property type="component" value="Unassembled WGS sequence"/>
</dbReference>
<accession>A0ACA9TCS1</accession>